<proteinExistence type="predicted"/>
<dbReference type="AlphaFoldDB" id="A0A118JX64"/>
<evidence type="ECO:0000313" key="3">
    <source>
        <dbReference type="Proteomes" id="UP000243975"/>
    </source>
</evidence>
<feature type="region of interest" description="Disordered" evidence="1">
    <location>
        <begin position="35"/>
        <end position="54"/>
    </location>
</feature>
<name>A0A118JX64_CYNCS</name>
<dbReference type="Gramene" id="KVH95532">
    <property type="protein sequence ID" value="KVH95532"/>
    <property type="gene ID" value="Ccrd_002396"/>
</dbReference>
<evidence type="ECO:0000313" key="2">
    <source>
        <dbReference type="EMBL" id="KVH95532.1"/>
    </source>
</evidence>
<organism evidence="2 3">
    <name type="scientific">Cynara cardunculus var. scolymus</name>
    <name type="common">Globe artichoke</name>
    <name type="synonym">Cynara scolymus</name>
    <dbReference type="NCBI Taxonomy" id="59895"/>
    <lineage>
        <taxon>Eukaryota</taxon>
        <taxon>Viridiplantae</taxon>
        <taxon>Streptophyta</taxon>
        <taxon>Embryophyta</taxon>
        <taxon>Tracheophyta</taxon>
        <taxon>Spermatophyta</taxon>
        <taxon>Magnoliopsida</taxon>
        <taxon>eudicotyledons</taxon>
        <taxon>Gunneridae</taxon>
        <taxon>Pentapetalae</taxon>
        <taxon>asterids</taxon>
        <taxon>campanulids</taxon>
        <taxon>Asterales</taxon>
        <taxon>Asteraceae</taxon>
        <taxon>Carduoideae</taxon>
        <taxon>Cardueae</taxon>
        <taxon>Carduinae</taxon>
        <taxon>Cynara</taxon>
    </lineage>
</organism>
<keyword evidence="3" id="KW-1185">Reference proteome</keyword>
<sequence length="187" mass="20500">MAVHLVLEREWSVVAGEVDAGLGFAGEGDGGGIAGGELGHGSRSSGGEAEVGEGERRRGWGNRWRLVKVKMEFWAFLAEEGDRMFLLEGKVIGVGLQEIMQNNMSRRKKRSSLFDMVADHVRILLGSLRIAKQKISNHNTKSYVQQAPFRGRMGGVRELSPHALSASGHKQNGTYAQAQYHMGCVQH</sequence>
<protein>
    <submittedName>
        <fullName evidence="2">Uncharacterized protein</fullName>
    </submittedName>
</protein>
<evidence type="ECO:0000256" key="1">
    <source>
        <dbReference type="SAM" id="MobiDB-lite"/>
    </source>
</evidence>
<dbReference type="Proteomes" id="UP000243975">
    <property type="component" value="Unassembled WGS sequence"/>
</dbReference>
<dbReference type="EMBL" id="LEKV01004383">
    <property type="protein sequence ID" value="KVH95532.1"/>
    <property type="molecule type" value="Genomic_DNA"/>
</dbReference>
<comment type="caution">
    <text evidence="2">The sequence shown here is derived from an EMBL/GenBank/DDBJ whole genome shotgun (WGS) entry which is preliminary data.</text>
</comment>
<reference evidence="2 3" key="1">
    <citation type="journal article" date="2016" name="Sci. Rep.">
        <title>The genome sequence of the outbreeding globe artichoke constructed de novo incorporating a phase-aware low-pass sequencing strategy of F1 progeny.</title>
        <authorList>
            <person name="Scaglione D."/>
            <person name="Reyes-Chin-Wo S."/>
            <person name="Acquadro A."/>
            <person name="Froenicke L."/>
            <person name="Portis E."/>
            <person name="Beitel C."/>
            <person name="Tirone M."/>
            <person name="Mauro R."/>
            <person name="Lo Monaco A."/>
            <person name="Mauromicale G."/>
            <person name="Faccioli P."/>
            <person name="Cattivelli L."/>
            <person name="Rieseberg L."/>
            <person name="Michelmore R."/>
            <person name="Lanteri S."/>
        </authorList>
    </citation>
    <scope>NUCLEOTIDE SEQUENCE [LARGE SCALE GENOMIC DNA]</scope>
    <source>
        <strain evidence="2">2C</strain>
    </source>
</reference>
<gene>
    <name evidence="2" type="ORF">Ccrd_002396</name>
</gene>
<accession>A0A118JX64</accession>